<dbReference type="Proteomes" id="UP000226429">
    <property type="component" value="Unassembled WGS sequence"/>
</dbReference>
<dbReference type="AlphaFoldDB" id="A0A370CKP1"/>
<evidence type="ECO:0000259" key="4">
    <source>
        <dbReference type="Pfam" id="PF02954"/>
    </source>
</evidence>
<comment type="similarity">
    <text evidence="1">Belongs to the transcriptional regulatory Fis family.</text>
</comment>
<dbReference type="InterPro" id="IPR002197">
    <property type="entry name" value="HTH_Fis"/>
</dbReference>
<reference evidence="5 6" key="2">
    <citation type="journal article" date="2018" name="J. Invertebr. Pathol.">
        <title>'Candidatus Aquirickettsiella gammari' (Gammaproteobacteria: Legionellales: Coxiellaceae): A bacterial pathogen of the freshwater crustacean Gammarus fossarum (Malacostraca: Amphipoda).</title>
        <authorList>
            <person name="Bojko J."/>
            <person name="Dunn A.M."/>
            <person name="Stebbing P.D."/>
            <person name="van Aerle R."/>
            <person name="Bacela-Spychalska K."/>
            <person name="Bean T.P."/>
            <person name="Urrutia A."/>
            <person name="Stentiford G.D."/>
        </authorList>
    </citation>
    <scope>NUCLEOTIDE SEQUENCE [LARGE SCALE GENOMIC DNA]</scope>
    <source>
        <strain evidence="5">RA15029</strain>
    </source>
</reference>
<gene>
    <name evidence="5" type="ORF">CFE62_001340</name>
</gene>
<dbReference type="PANTHER" id="PTHR47918">
    <property type="entry name" value="DNA-BINDING PROTEIN FIS"/>
    <property type="match status" value="1"/>
</dbReference>
<dbReference type="PRINTS" id="PR01590">
    <property type="entry name" value="HTHFIS"/>
</dbReference>
<evidence type="ECO:0000256" key="1">
    <source>
        <dbReference type="ARBA" id="ARBA00008559"/>
    </source>
</evidence>
<evidence type="ECO:0000313" key="5">
    <source>
        <dbReference type="EMBL" id="RDH41030.1"/>
    </source>
</evidence>
<accession>A0A370CKP1</accession>
<proteinExistence type="inferred from homology"/>
<dbReference type="InterPro" id="IPR050207">
    <property type="entry name" value="Trans_regulatory_Fis"/>
</dbReference>
<dbReference type="InterPro" id="IPR005412">
    <property type="entry name" value="Fis_DNA-bd"/>
</dbReference>
<dbReference type="InterPro" id="IPR009057">
    <property type="entry name" value="Homeodomain-like_sf"/>
</dbReference>
<dbReference type="PRINTS" id="PR01591">
    <property type="entry name" value="DNABINDNGFIS"/>
</dbReference>
<dbReference type="Pfam" id="PF02954">
    <property type="entry name" value="HTH_8"/>
    <property type="match status" value="1"/>
</dbReference>
<dbReference type="GO" id="GO:0043565">
    <property type="term" value="F:sequence-specific DNA binding"/>
    <property type="evidence" value="ECO:0007669"/>
    <property type="project" value="InterPro"/>
</dbReference>
<dbReference type="PANTHER" id="PTHR47918:SF1">
    <property type="entry name" value="DNA-BINDING PROTEIN FIS"/>
    <property type="match status" value="1"/>
</dbReference>
<evidence type="ECO:0000313" key="6">
    <source>
        <dbReference type="Proteomes" id="UP000226429"/>
    </source>
</evidence>
<keyword evidence="2 5" id="KW-0238">DNA-binding</keyword>
<evidence type="ECO:0000256" key="3">
    <source>
        <dbReference type="ARBA" id="ARBA00029540"/>
    </source>
</evidence>
<dbReference type="EMBL" id="NMOS02000002">
    <property type="protein sequence ID" value="RDH41030.1"/>
    <property type="molecule type" value="Genomic_DNA"/>
</dbReference>
<organism evidence="5 6">
    <name type="scientific">Candidatus Aquirickettsiella gammari</name>
    <dbReference type="NCBI Taxonomy" id="2016198"/>
    <lineage>
        <taxon>Bacteria</taxon>
        <taxon>Pseudomonadati</taxon>
        <taxon>Pseudomonadota</taxon>
        <taxon>Gammaproteobacteria</taxon>
        <taxon>Legionellales</taxon>
        <taxon>Coxiellaceae</taxon>
        <taxon>Candidatus Aquirickettsiella</taxon>
    </lineage>
</organism>
<name>A0A370CKP1_9COXI</name>
<sequence length="96" mass="10521">MQNALDQLPVLPIQVASTGTPQQPLKTYVEQALENYFSQLDGNSPSNLYGLVLAEVESPLLEVVLRQTRGNQTKAAKLLGISRGTLRKKLKQCDLA</sequence>
<comment type="caution">
    <text evidence="5">The sequence shown here is derived from an EMBL/GenBank/DDBJ whole genome shotgun (WGS) entry which is preliminary data.</text>
</comment>
<keyword evidence="6" id="KW-1185">Reference proteome</keyword>
<dbReference type="Gene3D" id="1.10.10.60">
    <property type="entry name" value="Homeodomain-like"/>
    <property type="match status" value="1"/>
</dbReference>
<dbReference type="GO" id="GO:0006355">
    <property type="term" value="P:regulation of DNA-templated transcription"/>
    <property type="evidence" value="ECO:0007669"/>
    <property type="project" value="InterPro"/>
</dbReference>
<evidence type="ECO:0000256" key="2">
    <source>
        <dbReference type="ARBA" id="ARBA00023125"/>
    </source>
</evidence>
<dbReference type="PIRSF" id="PIRSF002097">
    <property type="entry name" value="DNA-binding_Fis"/>
    <property type="match status" value="1"/>
</dbReference>
<dbReference type="SUPFAM" id="SSF46689">
    <property type="entry name" value="Homeodomain-like"/>
    <property type="match status" value="1"/>
</dbReference>
<protein>
    <recommendedName>
        <fullName evidence="3">Putative Fis-like DNA-binding protein</fullName>
    </recommendedName>
</protein>
<reference evidence="5 6" key="1">
    <citation type="journal article" date="2017" name="Int. J. Syst. Evol. Microbiol.">
        <title>Aquarickettsiella crustaci n. gen. n. sp. (Gammaproteobacteria: Legionellales: Coxiellaceae); a bacterial pathogen of the freshwater crustacean: Gammarus fossarum (Malacostraca: Amphipoda).</title>
        <authorList>
            <person name="Bojko J."/>
            <person name="Dunn A.M."/>
            <person name="Stebbing P.D."/>
            <person name="Van Aerle R."/>
            <person name="Bacela-Spychalska K."/>
            <person name="Bean T.P."/>
            <person name="Stentiford G.D."/>
        </authorList>
    </citation>
    <scope>NUCLEOTIDE SEQUENCE [LARGE SCALE GENOMIC DNA]</scope>
    <source>
        <strain evidence="5">RA15029</strain>
    </source>
</reference>
<feature type="domain" description="DNA binding HTH" evidence="4">
    <location>
        <begin position="53"/>
        <end position="92"/>
    </location>
</feature>
<dbReference type="NCBIfam" id="NF001659">
    <property type="entry name" value="PRK00430.1"/>
    <property type="match status" value="1"/>
</dbReference>